<dbReference type="InterPro" id="IPR036397">
    <property type="entry name" value="RNaseH_sf"/>
</dbReference>
<evidence type="ECO:0000313" key="7">
    <source>
        <dbReference type="EMBL" id="KAF0301804.1"/>
    </source>
</evidence>
<organism evidence="8 9">
    <name type="scientific">Amphibalanus amphitrite</name>
    <name type="common">Striped barnacle</name>
    <name type="synonym">Balanus amphitrite</name>
    <dbReference type="NCBI Taxonomy" id="1232801"/>
    <lineage>
        <taxon>Eukaryota</taxon>
        <taxon>Metazoa</taxon>
        <taxon>Ecdysozoa</taxon>
        <taxon>Arthropoda</taxon>
        <taxon>Crustacea</taxon>
        <taxon>Multicrustacea</taxon>
        <taxon>Cirripedia</taxon>
        <taxon>Thoracica</taxon>
        <taxon>Thoracicalcarea</taxon>
        <taxon>Balanomorpha</taxon>
        <taxon>Balanoidea</taxon>
        <taxon>Balanidae</taxon>
        <taxon>Amphibalaninae</taxon>
        <taxon>Amphibalanus</taxon>
    </lineage>
</organism>
<comment type="caution">
    <text evidence="8">The sequence shown here is derived from an EMBL/GenBank/DDBJ whole genome shotgun (WGS) entry which is preliminary data.</text>
</comment>
<dbReference type="EMBL" id="VIIS01001048">
    <property type="protein sequence ID" value="KAF0302565.1"/>
    <property type="molecule type" value="Genomic_DNA"/>
</dbReference>
<keyword evidence="4" id="KW-0269">Exonuclease</keyword>
<evidence type="ECO:0000256" key="5">
    <source>
        <dbReference type="ARBA" id="ARBA00072681"/>
    </source>
</evidence>
<keyword evidence="2" id="KW-0540">Nuclease</keyword>
<reference evidence="8 9" key="1">
    <citation type="submission" date="2019-07" db="EMBL/GenBank/DDBJ databases">
        <title>Draft genome assembly of a fouling barnacle, Amphibalanus amphitrite (Darwin, 1854): The first reference genome for Thecostraca.</title>
        <authorList>
            <person name="Kim W."/>
        </authorList>
    </citation>
    <scope>NUCLEOTIDE SEQUENCE [LARGE SCALE GENOMIC DNA]</scope>
    <source>
        <strain evidence="8">SNU_AA5</strain>
        <tissue evidence="8">Soma without cirri and trophi</tissue>
    </source>
</reference>
<dbReference type="HAMAP" id="MF_00045">
    <property type="entry name" value="Oligoribonuclease"/>
    <property type="match status" value="1"/>
</dbReference>
<dbReference type="SMART" id="SM00479">
    <property type="entry name" value="EXOIII"/>
    <property type="match status" value="1"/>
</dbReference>
<dbReference type="PANTHER" id="PTHR11046">
    <property type="entry name" value="OLIGORIBONUCLEASE, MITOCHONDRIAL"/>
    <property type="match status" value="1"/>
</dbReference>
<dbReference type="OrthoDB" id="270189at2759"/>
<dbReference type="InterPro" id="IPR013520">
    <property type="entry name" value="Ribonucl_H"/>
</dbReference>
<dbReference type="SUPFAM" id="SSF53098">
    <property type="entry name" value="Ribonuclease H-like"/>
    <property type="match status" value="1"/>
</dbReference>
<keyword evidence="3" id="KW-0378">Hydrolase</keyword>
<evidence type="ECO:0000256" key="4">
    <source>
        <dbReference type="ARBA" id="ARBA00022839"/>
    </source>
</evidence>
<dbReference type="NCBIfam" id="NF003765">
    <property type="entry name" value="PRK05359.1"/>
    <property type="match status" value="1"/>
</dbReference>
<dbReference type="AlphaFoldDB" id="A0A6A4W7V2"/>
<proteinExistence type="inferred from homology"/>
<dbReference type="InterPro" id="IPR012337">
    <property type="entry name" value="RNaseH-like_sf"/>
</dbReference>
<dbReference type="Proteomes" id="UP000440578">
    <property type="component" value="Unassembled WGS sequence"/>
</dbReference>
<protein>
    <recommendedName>
        <fullName evidence="5">Probable oligoribonuclease</fullName>
    </recommendedName>
</protein>
<dbReference type="EMBL" id="VIIS01001120">
    <property type="protein sequence ID" value="KAF0301804.1"/>
    <property type="molecule type" value="Genomic_DNA"/>
</dbReference>
<comment type="similarity">
    <text evidence="1">Belongs to the oligoribonuclease family.</text>
</comment>
<evidence type="ECO:0000259" key="6">
    <source>
        <dbReference type="SMART" id="SM00479"/>
    </source>
</evidence>
<dbReference type="Pfam" id="PF00929">
    <property type="entry name" value="RNase_T"/>
    <property type="match status" value="1"/>
</dbReference>
<evidence type="ECO:0000313" key="8">
    <source>
        <dbReference type="EMBL" id="KAF0302565.1"/>
    </source>
</evidence>
<sequence length="184" mass="21121">MPPQISDRLVWIDLEMTGLDPERDRILEAACVVTDGALRPLEPGLQLVVHEPESVLRSMNAWCVEHHGRSGLTEAVRRSTISLAEAEQTLLSYVRRLTPAGQCPLAGNSVHMDRVFLMKYMPRLLDHLHYRIVDVSTLKELARRWRPELHDAGRRGKKCAHRALDDIQESIAELRLYREKFIRA</sequence>
<dbReference type="PANTHER" id="PTHR11046:SF0">
    <property type="entry name" value="OLIGORIBONUCLEASE, MITOCHONDRIAL"/>
    <property type="match status" value="1"/>
</dbReference>
<keyword evidence="9" id="KW-1185">Reference proteome</keyword>
<evidence type="ECO:0000313" key="9">
    <source>
        <dbReference type="Proteomes" id="UP000440578"/>
    </source>
</evidence>
<feature type="domain" description="Exonuclease" evidence="6">
    <location>
        <begin position="8"/>
        <end position="183"/>
    </location>
</feature>
<dbReference type="FunFam" id="3.30.420.10:FF:000003">
    <property type="entry name" value="Oligoribonuclease"/>
    <property type="match status" value="1"/>
</dbReference>
<evidence type="ECO:0000256" key="2">
    <source>
        <dbReference type="ARBA" id="ARBA00022722"/>
    </source>
</evidence>
<dbReference type="Gene3D" id="3.30.420.10">
    <property type="entry name" value="Ribonuclease H-like superfamily/Ribonuclease H"/>
    <property type="match status" value="1"/>
</dbReference>
<dbReference type="InterPro" id="IPR022894">
    <property type="entry name" value="Oligoribonuclease"/>
</dbReference>
<dbReference type="GO" id="GO:0003676">
    <property type="term" value="F:nucleic acid binding"/>
    <property type="evidence" value="ECO:0007669"/>
    <property type="project" value="InterPro"/>
</dbReference>
<evidence type="ECO:0000256" key="1">
    <source>
        <dbReference type="ARBA" id="ARBA00009921"/>
    </source>
</evidence>
<evidence type="ECO:0000256" key="3">
    <source>
        <dbReference type="ARBA" id="ARBA00022801"/>
    </source>
</evidence>
<name>A0A6A4W7V2_AMPAM</name>
<dbReference type="GO" id="GO:0000175">
    <property type="term" value="F:3'-5'-RNA exonuclease activity"/>
    <property type="evidence" value="ECO:0007669"/>
    <property type="project" value="InterPro"/>
</dbReference>
<dbReference type="CDD" id="cd06135">
    <property type="entry name" value="Orn"/>
    <property type="match status" value="1"/>
</dbReference>
<gene>
    <name evidence="8" type="primary">REXO2_0</name>
    <name evidence="7" type="synonym">REXO2_1</name>
    <name evidence="8" type="ORF">FJT64_025334</name>
    <name evidence="7" type="ORF">FJT64_025975</name>
</gene>
<accession>A0A6A4W7V2</accession>
<dbReference type="GO" id="GO:0005739">
    <property type="term" value="C:mitochondrion"/>
    <property type="evidence" value="ECO:0007669"/>
    <property type="project" value="TreeGrafter"/>
</dbReference>